<keyword evidence="1" id="KW-0812">Transmembrane</keyword>
<dbReference type="KEGG" id="ncc:104957338"/>
<dbReference type="GeneID" id="104957338"/>
<dbReference type="RefSeq" id="XP_010783261.1">
    <property type="nucleotide sequence ID" value="XM_010784959.1"/>
</dbReference>
<evidence type="ECO:0000313" key="3">
    <source>
        <dbReference type="RefSeq" id="XP_010783261.1"/>
    </source>
</evidence>
<dbReference type="GO" id="GO:0140326">
    <property type="term" value="F:ATPase-coupled intramembrane lipid transporter activity"/>
    <property type="evidence" value="ECO:0007669"/>
    <property type="project" value="TreeGrafter"/>
</dbReference>
<dbReference type="Proteomes" id="UP000504611">
    <property type="component" value="Unplaced"/>
</dbReference>
<dbReference type="GO" id="GO:0045332">
    <property type="term" value="P:phospholipid translocation"/>
    <property type="evidence" value="ECO:0007669"/>
    <property type="project" value="TreeGrafter"/>
</dbReference>
<dbReference type="PANTHER" id="PTHR24092">
    <property type="entry name" value="PROBABLE PHOSPHOLIPID-TRANSPORTING ATPASE"/>
    <property type="match status" value="1"/>
</dbReference>
<keyword evidence="1" id="KW-0472">Membrane</keyword>
<dbReference type="GO" id="GO:0005886">
    <property type="term" value="C:plasma membrane"/>
    <property type="evidence" value="ECO:0007669"/>
    <property type="project" value="TreeGrafter"/>
</dbReference>
<dbReference type="OrthoDB" id="377733at2759"/>
<dbReference type="InterPro" id="IPR008250">
    <property type="entry name" value="ATPase_P-typ_transduc_dom_A_sf"/>
</dbReference>
<name>A0A6I9PAZ4_9TELE</name>
<dbReference type="PANTHER" id="PTHR24092:SF81">
    <property type="entry name" value="PHOSPHOLIPID-TRANSPORTING ATPASE VA"/>
    <property type="match status" value="1"/>
</dbReference>
<evidence type="ECO:0000256" key="1">
    <source>
        <dbReference type="SAM" id="Phobius"/>
    </source>
</evidence>
<dbReference type="FunFam" id="2.70.150.10:FF:000022">
    <property type="entry name" value="Phospholipid-transporting ATPase"/>
    <property type="match status" value="1"/>
</dbReference>
<dbReference type="SUPFAM" id="SSF81653">
    <property type="entry name" value="Calcium ATPase, transduction domain A"/>
    <property type="match status" value="1"/>
</dbReference>
<keyword evidence="1" id="KW-1133">Transmembrane helix</keyword>
<feature type="transmembrane region" description="Helical" evidence="1">
    <location>
        <begin position="158"/>
        <end position="177"/>
    </location>
</feature>
<sequence length="178" mass="20850">MEVERRYVEKFWKEVRVGDFIRLRCNEILPADVLLLSSSDPDRLCHIETATLDGETNLKQRQVVRSFLDLDCDFDPLKYNGIIECEKPNNDLNRFRGYIVHRSGRRDALYKENLLLRGCTIRNTEEAVGIIIYAGHETKAMLNNNGPRYKRSKLERQMNVHVFWCVIILLVMCLFTAI</sequence>
<gene>
    <name evidence="3" type="primary">LOC104957338</name>
</gene>
<reference evidence="3" key="1">
    <citation type="submission" date="2025-08" db="UniProtKB">
        <authorList>
            <consortium name="RefSeq"/>
        </authorList>
    </citation>
    <scope>IDENTIFICATION</scope>
    <source>
        <tissue evidence="3">Muscle</tissue>
    </source>
</reference>
<keyword evidence="2" id="KW-1185">Reference proteome</keyword>
<protein>
    <submittedName>
        <fullName evidence="3">Probable phospholipid-transporting ATPase VA</fullName>
    </submittedName>
</protein>
<dbReference type="Gene3D" id="2.70.150.10">
    <property type="entry name" value="Calcium-transporting ATPase, cytoplasmic transduction domain A"/>
    <property type="match status" value="1"/>
</dbReference>
<accession>A0A6I9PAZ4</accession>
<dbReference type="AlphaFoldDB" id="A0A6I9PAZ4"/>
<evidence type="ECO:0000313" key="2">
    <source>
        <dbReference type="Proteomes" id="UP000504611"/>
    </source>
</evidence>
<organism evidence="2 3">
    <name type="scientific">Notothenia coriiceps</name>
    <name type="common">black rockcod</name>
    <dbReference type="NCBI Taxonomy" id="8208"/>
    <lineage>
        <taxon>Eukaryota</taxon>
        <taxon>Metazoa</taxon>
        <taxon>Chordata</taxon>
        <taxon>Craniata</taxon>
        <taxon>Vertebrata</taxon>
        <taxon>Euteleostomi</taxon>
        <taxon>Actinopterygii</taxon>
        <taxon>Neopterygii</taxon>
        <taxon>Teleostei</taxon>
        <taxon>Neoteleostei</taxon>
        <taxon>Acanthomorphata</taxon>
        <taxon>Eupercaria</taxon>
        <taxon>Perciformes</taxon>
        <taxon>Notothenioidei</taxon>
        <taxon>Nototheniidae</taxon>
        <taxon>Notothenia</taxon>
    </lineage>
</organism>
<proteinExistence type="predicted"/>
<feature type="non-terminal residue" evidence="3">
    <location>
        <position position="178"/>
    </location>
</feature>